<dbReference type="Gene3D" id="2.30.30.100">
    <property type="match status" value="1"/>
</dbReference>
<dbReference type="Gene3D" id="3.30.930.10">
    <property type="entry name" value="Bira Bifunctional Protein, Domain 2"/>
    <property type="match status" value="1"/>
</dbReference>
<feature type="region of interest" description="Disordered" evidence="4">
    <location>
        <begin position="1"/>
        <end position="22"/>
    </location>
</feature>
<dbReference type="Pfam" id="PF02237">
    <property type="entry name" value="BPL_C"/>
    <property type="match status" value="1"/>
</dbReference>
<dbReference type="InterPro" id="IPR004143">
    <property type="entry name" value="BPL_LPL_catalytic"/>
</dbReference>
<keyword evidence="2" id="KW-0092">Biotin</keyword>
<evidence type="ECO:0000256" key="4">
    <source>
        <dbReference type="SAM" id="MobiDB-lite"/>
    </source>
</evidence>
<dbReference type="InterPro" id="IPR045864">
    <property type="entry name" value="aa-tRNA-synth_II/BPL/LPL"/>
</dbReference>
<dbReference type="PANTHER" id="PTHR12835:SF5">
    <property type="entry name" value="BIOTIN--PROTEIN LIGASE"/>
    <property type="match status" value="1"/>
</dbReference>
<sequence>MTPDTAERPPHEPERLPLDAPLDPAALVVPGLRVEVVASTPSTNALVAERARSGEAEGLVVVAEHQTAGRGRLDRGFEMPARTSLPFSVLLRPRVPAQQWPWLPLLTGQAVAATLRAHGFEAGVKWPNDVLCAPAGGERKLVGILVERVEGPAGAAAVVGIGLNVGTPADRLPVATATSLALEADRLGLPVPTRAALLVDLLATLRESYDTWQGGGAGAAERLRASYAASCVSVGRRVRVELPAGRTLLGQATGVDEQGRLVVAGPDGEVAVGAGDVVHARAL</sequence>
<dbReference type="InterPro" id="IPR003142">
    <property type="entry name" value="BPL_C"/>
</dbReference>
<evidence type="ECO:0000256" key="2">
    <source>
        <dbReference type="ARBA" id="ARBA00023267"/>
    </source>
</evidence>
<dbReference type="SUPFAM" id="SSF55681">
    <property type="entry name" value="Class II aaRS and biotin synthetases"/>
    <property type="match status" value="1"/>
</dbReference>
<organism evidence="6 7">
    <name type="scientific">Nocardioides kribbensis</name>
    <dbReference type="NCBI Taxonomy" id="305517"/>
    <lineage>
        <taxon>Bacteria</taxon>
        <taxon>Bacillati</taxon>
        <taxon>Actinomycetota</taxon>
        <taxon>Actinomycetes</taxon>
        <taxon>Propionibacteriales</taxon>
        <taxon>Nocardioidaceae</taxon>
        <taxon>Nocardioides</taxon>
    </lineage>
</organism>
<feature type="compositionally biased region" description="Basic and acidic residues" evidence="4">
    <location>
        <begin position="1"/>
        <end position="17"/>
    </location>
</feature>
<dbReference type="EC" id="6.3.4.15" evidence="3"/>
<dbReference type="GO" id="GO:0004077">
    <property type="term" value="F:biotin--[biotin carboxyl-carrier protein] ligase activity"/>
    <property type="evidence" value="ECO:0007669"/>
    <property type="project" value="UniProtKB-EC"/>
</dbReference>
<evidence type="ECO:0000313" key="7">
    <source>
        <dbReference type="Proteomes" id="UP001482520"/>
    </source>
</evidence>
<dbReference type="RefSeq" id="WP_349803596.1">
    <property type="nucleotide sequence ID" value="NZ_JBEGDP010000001.1"/>
</dbReference>
<keyword evidence="7" id="KW-1185">Reference proteome</keyword>
<evidence type="ECO:0000256" key="3">
    <source>
        <dbReference type="ARBA" id="ARBA00024227"/>
    </source>
</evidence>
<comment type="caution">
    <text evidence="6">The sequence shown here is derived from an EMBL/GenBank/DDBJ whole genome shotgun (WGS) entry which is preliminary data.</text>
</comment>
<evidence type="ECO:0000259" key="5">
    <source>
        <dbReference type="PROSITE" id="PS51733"/>
    </source>
</evidence>
<reference evidence="6 7" key="1">
    <citation type="submission" date="2024-02" db="EMBL/GenBank/DDBJ databases">
        <title>Full genome sequence of Nocardioides kribbensis.</title>
        <authorList>
            <person name="Poletto B.L."/>
            <person name="Silva G."/>
            <person name="Galante D."/>
            <person name="Campos K.R."/>
            <person name="Santos M.B.N."/>
            <person name="Sacchi C.T."/>
        </authorList>
    </citation>
    <scope>NUCLEOTIDE SEQUENCE [LARGE SCALE GENOMIC DNA]</scope>
    <source>
        <strain evidence="6 7">O4R</strain>
    </source>
</reference>
<name>A0ABV1NTX9_9ACTN</name>
<dbReference type="EMBL" id="JBEGDP010000001">
    <property type="protein sequence ID" value="MEQ7845959.1"/>
    <property type="molecule type" value="Genomic_DNA"/>
</dbReference>
<dbReference type="PANTHER" id="PTHR12835">
    <property type="entry name" value="BIOTIN PROTEIN LIGASE"/>
    <property type="match status" value="1"/>
</dbReference>
<evidence type="ECO:0000313" key="6">
    <source>
        <dbReference type="EMBL" id="MEQ7845959.1"/>
    </source>
</evidence>
<dbReference type="Proteomes" id="UP001482520">
    <property type="component" value="Unassembled WGS sequence"/>
</dbReference>
<dbReference type="Pfam" id="PF03099">
    <property type="entry name" value="BPL_LplA_LipB"/>
    <property type="match status" value="1"/>
</dbReference>
<keyword evidence="1 6" id="KW-0436">Ligase</keyword>
<dbReference type="NCBIfam" id="TIGR00121">
    <property type="entry name" value="birA_ligase"/>
    <property type="match status" value="1"/>
</dbReference>
<proteinExistence type="predicted"/>
<protein>
    <recommendedName>
        <fullName evidence="3">biotin--[biotin carboxyl-carrier protein] ligase</fullName>
        <ecNumber evidence="3">6.3.4.15</ecNumber>
    </recommendedName>
</protein>
<gene>
    <name evidence="6" type="ORF">V6R90_01620</name>
</gene>
<dbReference type="InterPro" id="IPR004408">
    <property type="entry name" value="Biotin_CoA_COase_ligase"/>
</dbReference>
<dbReference type="CDD" id="cd16442">
    <property type="entry name" value="BPL"/>
    <property type="match status" value="1"/>
</dbReference>
<accession>A0ABV1NTX9</accession>
<feature type="domain" description="BPL/LPL catalytic" evidence="5">
    <location>
        <begin position="19"/>
        <end position="213"/>
    </location>
</feature>
<evidence type="ECO:0000256" key="1">
    <source>
        <dbReference type="ARBA" id="ARBA00022598"/>
    </source>
</evidence>
<dbReference type="PROSITE" id="PS51733">
    <property type="entry name" value="BPL_LPL_CATALYTIC"/>
    <property type="match status" value="1"/>
</dbReference>